<organism evidence="2 3">
    <name type="scientific">Suillus luteus UH-Slu-Lm8-n1</name>
    <dbReference type="NCBI Taxonomy" id="930992"/>
    <lineage>
        <taxon>Eukaryota</taxon>
        <taxon>Fungi</taxon>
        <taxon>Dikarya</taxon>
        <taxon>Basidiomycota</taxon>
        <taxon>Agaricomycotina</taxon>
        <taxon>Agaricomycetes</taxon>
        <taxon>Agaricomycetidae</taxon>
        <taxon>Boletales</taxon>
        <taxon>Suillineae</taxon>
        <taxon>Suillaceae</taxon>
        <taxon>Suillus</taxon>
    </lineage>
</organism>
<gene>
    <name evidence="2" type="ORF">CY34DRAFT_802087</name>
</gene>
<name>A0A0D0ATJ3_9AGAM</name>
<proteinExistence type="predicted"/>
<keyword evidence="3" id="KW-1185">Reference proteome</keyword>
<dbReference type="EMBL" id="KN835180">
    <property type="protein sequence ID" value="KIK45001.1"/>
    <property type="molecule type" value="Genomic_DNA"/>
</dbReference>
<reference evidence="3" key="2">
    <citation type="submission" date="2015-01" db="EMBL/GenBank/DDBJ databases">
        <title>Evolutionary Origins and Diversification of the Mycorrhizal Mutualists.</title>
        <authorList>
            <consortium name="DOE Joint Genome Institute"/>
            <consortium name="Mycorrhizal Genomics Consortium"/>
            <person name="Kohler A."/>
            <person name="Kuo A."/>
            <person name="Nagy L.G."/>
            <person name="Floudas D."/>
            <person name="Copeland A."/>
            <person name="Barry K.W."/>
            <person name="Cichocki N."/>
            <person name="Veneault-Fourrey C."/>
            <person name="LaButti K."/>
            <person name="Lindquist E.A."/>
            <person name="Lipzen A."/>
            <person name="Lundell T."/>
            <person name="Morin E."/>
            <person name="Murat C."/>
            <person name="Riley R."/>
            <person name="Ohm R."/>
            <person name="Sun H."/>
            <person name="Tunlid A."/>
            <person name="Henrissat B."/>
            <person name="Grigoriev I.V."/>
            <person name="Hibbett D.S."/>
            <person name="Martin F."/>
        </authorList>
    </citation>
    <scope>NUCLEOTIDE SEQUENCE [LARGE SCALE GENOMIC DNA]</scope>
    <source>
        <strain evidence="3">UH-Slu-Lm8-n1</strain>
    </source>
</reference>
<dbReference type="InParanoid" id="A0A0D0ATJ3"/>
<accession>A0A0D0ATJ3</accession>
<evidence type="ECO:0000313" key="3">
    <source>
        <dbReference type="Proteomes" id="UP000054485"/>
    </source>
</evidence>
<dbReference type="HOGENOM" id="CLU_1705415_0_0_1"/>
<reference evidence="2 3" key="1">
    <citation type="submission" date="2014-04" db="EMBL/GenBank/DDBJ databases">
        <authorList>
            <consortium name="DOE Joint Genome Institute"/>
            <person name="Kuo A."/>
            <person name="Ruytinx J."/>
            <person name="Rineau F."/>
            <person name="Colpaert J."/>
            <person name="Kohler A."/>
            <person name="Nagy L.G."/>
            <person name="Floudas D."/>
            <person name="Copeland A."/>
            <person name="Barry K.W."/>
            <person name="Cichocki N."/>
            <person name="Veneault-Fourrey C."/>
            <person name="LaButti K."/>
            <person name="Lindquist E.A."/>
            <person name="Lipzen A."/>
            <person name="Lundell T."/>
            <person name="Morin E."/>
            <person name="Murat C."/>
            <person name="Sun H."/>
            <person name="Tunlid A."/>
            <person name="Henrissat B."/>
            <person name="Grigoriev I.V."/>
            <person name="Hibbett D.S."/>
            <person name="Martin F."/>
            <person name="Nordberg H.P."/>
            <person name="Cantor M.N."/>
            <person name="Hua S.X."/>
        </authorList>
    </citation>
    <scope>NUCLEOTIDE SEQUENCE [LARGE SCALE GENOMIC DNA]</scope>
    <source>
        <strain evidence="2 3">UH-Slu-Lm8-n1</strain>
    </source>
</reference>
<feature type="region of interest" description="Disordered" evidence="1">
    <location>
        <begin position="124"/>
        <end position="154"/>
    </location>
</feature>
<evidence type="ECO:0000313" key="2">
    <source>
        <dbReference type="EMBL" id="KIK45001.1"/>
    </source>
</evidence>
<sequence>MRSSEIWISLVVATLGLYNVSSPIFARLFSGSRPVYPTASGSWVVIRVVLRLDFHTRVPRHKVSDDVALSHVVMGPYVTRNSPLAPLLKRSAPDVPLQPMTSVWIESQLQDKFIEVLEILSPTVSSKPDYSTDQTSSTNSCARFAPFGFPDPSS</sequence>
<dbReference type="Proteomes" id="UP000054485">
    <property type="component" value="Unassembled WGS sequence"/>
</dbReference>
<dbReference type="OrthoDB" id="10358210at2759"/>
<protein>
    <submittedName>
        <fullName evidence="2">Uncharacterized protein</fullName>
    </submittedName>
</protein>
<dbReference type="AlphaFoldDB" id="A0A0D0ATJ3"/>
<evidence type="ECO:0000256" key="1">
    <source>
        <dbReference type="SAM" id="MobiDB-lite"/>
    </source>
</evidence>
<feature type="compositionally biased region" description="Polar residues" evidence="1">
    <location>
        <begin position="124"/>
        <end position="141"/>
    </location>
</feature>